<feature type="non-terminal residue" evidence="1">
    <location>
        <position position="88"/>
    </location>
</feature>
<dbReference type="PANTHER" id="PTHR19871">
    <property type="entry name" value="BETA TRANSDUCIN-RELATED PROTEIN"/>
    <property type="match status" value="1"/>
</dbReference>
<dbReference type="EMBL" id="CAJOBA010116122">
    <property type="protein sequence ID" value="CAF4567776.1"/>
    <property type="molecule type" value="Genomic_DNA"/>
</dbReference>
<evidence type="ECO:0000313" key="2">
    <source>
        <dbReference type="EMBL" id="CAF4567776.1"/>
    </source>
</evidence>
<name>A0A8S2GBS0_9BILA</name>
<dbReference type="InterPro" id="IPR052752">
    <property type="entry name" value="NACHT-WD_repeat"/>
</dbReference>
<dbReference type="Proteomes" id="UP000677228">
    <property type="component" value="Unassembled WGS sequence"/>
</dbReference>
<dbReference type="AlphaFoldDB" id="A0A8S2GBS0"/>
<dbReference type="PANTHER" id="PTHR19871:SF14">
    <property type="entry name" value="DUF4062 DOMAIN-CONTAINING PROTEIN"/>
    <property type="match status" value="1"/>
</dbReference>
<protein>
    <submittedName>
        <fullName evidence="1">Uncharacterized protein</fullName>
    </submittedName>
</protein>
<reference evidence="1" key="1">
    <citation type="submission" date="2021-02" db="EMBL/GenBank/DDBJ databases">
        <authorList>
            <person name="Nowell W R."/>
        </authorList>
    </citation>
    <scope>NUCLEOTIDE SEQUENCE</scope>
</reference>
<sequence length="88" mass="10297">HSIKFIDIAAKQVDEEAQRMLSDLRDVKVPAVLPESSTIRYSIDWTDEDGLNKNFHAEYLQEFIETFYRRIVELIDRGVAQQKRLATN</sequence>
<evidence type="ECO:0000313" key="1">
    <source>
        <dbReference type="EMBL" id="CAF1679099.1"/>
    </source>
</evidence>
<accession>A0A8S2GBS0</accession>
<dbReference type="EMBL" id="CAJNOK010078623">
    <property type="protein sequence ID" value="CAF1679099.1"/>
    <property type="molecule type" value="Genomic_DNA"/>
</dbReference>
<proteinExistence type="predicted"/>
<gene>
    <name evidence="1" type="ORF">OVA965_LOCUS46002</name>
    <name evidence="2" type="ORF">TMI583_LOCUS50089</name>
</gene>
<comment type="caution">
    <text evidence="1">The sequence shown here is derived from an EMBL/GenBank/DDBJ whole genome shotgun (WGS) entry which is preliminary data.</text>
</comment>
<dbReference type="Proteomes" id="UP000682733">
    <property type="component" value="Unassembled WGS sequence"/>
</dbReference>
<evidence type="ECO:0000313" key="3">
    <source>
        <dbReference type="Proteomes" id="UP000677228"/>
    </source>
</evidence>
<organism evidence="1 3">
    <name type="scientific">Didymodactylos carnosus</name>
    <dbReference type="NCBI Taxonomy" id="1234261"/>
    <lineage>
        <taxon>Eukaryota</taxon>
        <taxon>Metazoa</taxon>
        <taxon>Spiralia</taxon>
        <taxon>Gnathifera</taxon>
        <taxon>Rotifera</taxon>
        <taxon>Eurotatoria</taxon>
        <taxon>Bdelloidea</taxon>
        <taxon>Philodinida</taxon>
        <taxon>Philodinidae</taxon>
        <taxon>Didymodactylos</taxon>
    </lineage>
</organism>
<feature type="non-terminal residue" evidence="1">
    <location>
        <position position="1"/>
    </location>
</feature>